<protein>
    <submittedName>
        <fullName evidence="1">Uncharacterized protein</fullName>
    </submittedName>
</protein>
<dbReference type="Proteomes" id="UP001205185">
    <property type="component" value="Unassembled WGS sequence"/>
</dbReference>
<accession>A0ABT1IF91</accession>
<comment type="caution">
    <text evidence="1">The sequence shown here is derived from an EMBL/GenBank/DDBJ whole genome shotgun (WGS) entry which is preliminary data.</text>
</comment>
<evidence type="ECO:0000313" key="2">
    <source>
        <dbReference type="Proteomes" id="UP001205185"/>
    </source>
</evidence>
<dbReference type="Gene3D" id="3.90.176.10">
    <property type="entry name" value="Toxin ADP-ribosyltransferase, Chain A, domain 1"/>
    <property type="match status" value="1"/>
</dbReference>
<proteinExistence type="predicted"/>
<reference evidence="1 2" key="1">
    <citation type="submission" date="2022-06" db="EMBL/GenBank/DDBJ databases">
        <title>Genomic Encyclopedia of Archaeal and Bacterial Type Strains, Phase II (KMG-II): from individual species to whole genera.</title>
        <authorList>
            <person name="Goeker M."/>
        </authorList>
    </citation>
    <scope>NUCLEOTIDE SEQUENCE [LARGE SCALE GENOMIC DNA]</scope>
    <source>
        <strain evidence="1 2">DSM 44255</strain>
    </source>
</reference>
<evidence type="ECO:0000313" key="1">
    <source>
        <dbReference type="EMBL" id="MCP2271317.1"/>
    </source>
</evidence>
<dbReference type="EMBL" id="JAMTCO010000009">
    <property type="protein sequence ID" value="MCP2271317.1"/>
    <property type="molecule type" value="Genomic_DNA"/>
</dbReference>
<sequence length="195" mass="20714">MRTALGTKYDSATRAVVQLLAERPGLRASGDPAALLTELAVVRVFAEEPGAYDAAFHTCLTAGLRRLPTMRGVVVTGSRQVNHQEGSKFRLQGPMLAVAAVGAAVPGETELLIWTNTARRLEGLLDADRRNDVVLAAHTPLRVLAVEDNRLLLAEEGAPTERALSNLRAAATARAAVDIPHNPNAARWFGALPAA</sequence>
<organism evidence="1 2">
    <name type="scientific">Actinokineospora diospyrosa</name>
    <dbReference type="NCBI Taxonomy" id="103728"/>
    <lineage>
        <taxon>Bacteria</taxon>
        <taxon>Bacillati</taxon>
        <taxon>Actinomycetota</taxon>
        <taxon>Actinomycetes</taxon>
        <taxon>Pseudonocardiales</taxon>
        <taxon>Pseudonocardiaceae</taxon>
        <taxon>Actinokineospora</taxon>
    </lineage>
</organism>
<gene>
    <name evidence="1" type="ORF">LV75_003831</name>
</gene>
<keyword evidence="2" id="KW-1185">Reference proteome</keyword>
<dbReference type="RefSeq" id="WP_253888265.1">
    <property type="nucleotide sequence ID" value="NZ_BAAAVB010000005.1"/>
</dbReference>
<name>A0ABT1IF91_9PSEU</name>